<comment type="subcellular location">
    <subcellularLocation>
        <location evidence="1">Nucleus</location>
        <location evidence="1">Nucleolus</location>
    </subcellularLocation>
</comment>
<accession>A0A7R9Z5E7</accession>
<evidence type="ECO:0000256" key="5">
    <source>
        <dbReference type="ARBA" id="ARBA00023242"/>
    </source>
</evidence>
<keyword evidence="3" id="KW-0690">Ribosome biogenesis</keyword>
<keyword evidence="5" id="KW-0539">Nucleus</keyword>
<dbReference type="EMBL" id="HBEC01039084">
    <property type="protein sequence ID" value="CAD8305578.1"/>
    <property type="molecule type" value="Transcribed_RNA"/>
</dbReference>
<dbReference type="GO" id="GO:0005730">
    <property type="term" value="C:nucleolus"/>
    <property type="evidence" value="ECO:0007669"/>
    <property type="project" value="UniProtKB-SubCell"/>
</dbReference>
<dbReference type="PANTHER" id="PTHR13028:SF0">
    <property type="entry name" value="RRNA-PROCESSING PROTEIN EBP2-RELATED"/>
    <property type="match status" value="1"/>
</dbReference>
<sequence>MAKMKARMAKGQKYMKADPHEEFASDLEDGEDEEGATSEEEAGPQPGALREPIYDVDGMHEKLEDISWVEDASWEDAQVITAADEIHIENIDDDLERELAFYNQALVASHAAIAKFETAGIPWRRPTDYYAEMVKTDTHMARVKQQLMHEQKQIELAEERRKQREQKQFSKQVQAEKLKQKQQDKKKQISDISKMRKQRDKSGYEGEADFDAVINQGAAASRGKGKMQDRNRPGASGPGKLLPAYVVRTACLVPSFSLCMCVRTFCLAPSVCCTERRTLVLIAPRLSCMRSQQETPGEGRKVWVWWQEAHR</sequence>
<evidence type="ECO:0000313" key="7">
    <source>
        <dbReference type="EMBL" id="CAD8305578.1"/>
    </source>
</evidence>
<dbReference type="GO" id="GO:0034399">
    <property type="term" value="C:nuclear periphery"/>
    <property type="evidence" value="ECO:0007669"/>
    <property type="project" value="TreeGrafter"/>
</dbReference>
<dbReference type="AlphaFoldDB" id="A0A7R9Z5E7"/>
<evidence type="ECO:0000256" key="4">
    <source>
        <dbReference type="ARBA" id="ARBA00023054"/>
    </source>
</evidence>
<evidence type="ECO:0000256" key="3">
    <source>
        <dbReference type="ARBA" id="ARBA00022517"/>
    </source>
</evidence>
<comment type="similarity">
    <text evidence="2">Belongs to the EBP2 family.</text>
</comment>
<name>A0A7R9Z5E7_9CHLO</name>
<dbReference type="PANTHER" id="PTHR13028">
    <property type="entry name" value="RRNA PROCESSING PROTEIN EBNA1-BINDING PROTEIN-RELATED"/>
    <property type="match status" value="1"/>
</dbReference>
<evidence type="ECO:0000256" key="6">
    <source>
        <dbReference type="SAM" id="MobiDB-lite"/>
    </source>
</evidence>
<feature type="compositionally biased region" description="Basic and acidic residues" evidence="6">
    <location>
        <begin position="159"/>
        <end position="189"/>
    </location>
</feature>
<dbReference type="GO" id="GO:0006364">
    <property type="term" value="P:rRNA processing"/>
    <property type="evidence" value="ECO:0007669"/>
    <property type="project" value="TreeGrafter"/>
</dbReference>
<feature type="compositionally biased region" description="Acidic residues" evidence="6">
    <location>
        <begin position="24"/>
        <end position="42"/>
    </location>
</feature>
<keyword evidence="4" id="KW-0175">Coiled coil</keyword>
<feature type="region of interest" description="Disordered" evidence="6">
    <location>
        <begin position="219"/>
        <end position="239"/>
    </location>
</feature>
<proteinExistence type="inferred from homology"/>
<dbReference type="InterPro" id="IPR008610">
    <property type="entry name" value="Ebp2"/>
</dbReference>
<gene>
    <name evidence="7" type="ORF">CEUR00632_LOCUS18159</name>
</gene>
<feature type="region of interest" description="Disordered" evidence="6">
    <location>
        <begin position="1"/>
        <end position="51"/>
    </location>
</feature>
<protein>
    <submittedName>
        <fullName evidence="7">Uncharacterized protein</fullName>
    </submittedName>
</protein>
<dbReference type="Pfam" id="PF05890">
    <property type="entry name" value="Ebp2"/>
    <property type="match status" value="1"/>
</dbReference>
<evidence type="ECO:0000256" key="2">
    <source>
        <dbReference type="ARBA" id="ARBA00007336"/>
    </source>
</evidence>
<dbReference type="GO" id="GO:0042273">
    <property type="term" value="P:ribosomal large subunit biogenesis"/>
    <property type="evidence" value="ECO:0007669"/>
    <property type="project" value="TreeGrafter"/>
</dbReference>
<organism evidence="7">
    <name type="scientific">Chlamydomonas euryale</name>
    <dbReference type="NCBI Taxonomy" id="1486919"/>
    <lineage>
        <taxon>Eukaryota</taxon>
        <taxon>Viridiplantae</taxon>
        <taxon>Chlorophyta</taxon>
        <taxon>core chlorophytes</taxon>
        <taxon>Chlorophyceae</taxon>
        <taxon>CS clade</taxon>
        <taxon>Chlamydomonadales</taxon>
        <taxon>Chlamydomonadaceae</taxon>
        <taxon>Chlamydomonas</taxon>
    </lineage>
</organism>
<feature type="compositionally biased region" description="Basic residues" evidence="6">
    <location>
        <begin position="1"/>
        <end position="10"/>
    </location>
</feature>
<reference evidence="7" key="1">
    <citation type="submission" date="2021-01" db="EMBL/GenBank/DDBJ databases">
        <authorList>
            <person name="Corre E."/>
            <person name="Pelletier E."/>
            <person name="Niang G."/>
            <person name="Scheremetjew M."/>
            <person name="Finn R."/>
            <person name="Kale V."/>
            <person name="Holt S."/>
            <person name="Cochrane G."/>
            <person name="Meng A."/>
            <person name="Brown T."/>
            <person name="Cohen L."/>
        </authorList>
    </citation>
    <scope>NUCLEOTIDE SEQUENCE</scope>
    <source>
        <strain evidence="7">CCMP219</strain>
    </source>
</reference>
<feature type="region of interest" description="Disordered" evidence="6">
    <location>
        <begin position="159"/>
        <end position="207"/>
    </location>
</feature>
<evidence type="ECO:0000256" key="1">
    <source>
        <dbReference type="ARBA" id="ARBA00004604"/>
    </source>
</evidence>
<dbReference type="GO" id="GO:0030687">
    <property type="term" value="C:preribosome, large subunit precursor"/>
    <property type="evidence" value="ECO:0007669"/>
    <property type="project" value="TreeGrafter"/>
</dbReference>